<feature type="transmembrane region" description="Helical" evidence="8">
    <location>
        <begin position="346"/>
        <end position="369"/>
    </location>
</feature>
<dbReference type="InterPro" id="IPR005828">
    <property type="entry name" value="MFS_sugar_transport-like"/>
</dbReference>
<dbReference type="InterPro" id="IPR020846">
    <property type="entry name" value="MFS_dom"/>
</dbReference>
<dbReference type="Proteomes" id="UP000829685">
    <property type="component" value="Unassembled WGS sequence"/>
</dbReference>
<dbReference type="EMBL" id="JAFIMR010000075">
    <property type="protein sequence ID" value="KAI1849585.1"/>
    <property type="molecule type" value="Genomic_DNA"/>
</dbReference>
<dbReference type="OrthoDB" id="4540492at2759"/>
<dbReference type="Gene3D" id="1.20.1250.20">
    <property type="entry name" value="MFS general substrate transporter like domains"/>
    <property type="match status" value="1"/>
</dbReference>
<keyword evidence="4 8" id="KW-0812">Transmembrane</keyword>
<gene>
    <name evidence="10" type="ORF">JX265_013591</name>
</gene>
<feature type="transmembrane region" description="Helical" evidence="8">
    <location>
        <begin position="316"/>
        <end position="340"/>
    </location>
</feature>
<accession>A0A9Q0AFT4</accession>
<feature type="transmembrane region" description="Helical" evidence="8">
    <location>
        <begin position="381"/>
        <end position="404"/>
    </location>
</feature>
<feature type="domain" description="Major facilitator superfamily (MFS) profile" evidence="9">
    <location>
        <begin position="19"/>
        <end position="502"/>
    </location>
</feature>
<dbReference type="InterPro" id="IPR045263">
    <property type="entry name" value="GLUT"/>
</dbReference>
<dbReference type="InterPro" id="IPR005829">
    <property type="entry name" value="Sugar_transporter_CS"/>
</dbReference>
<protein>
    <recommendedName>
        <fullName evidence="9">Major facilitator superfamily (MFS) profile domain-containing protein</fullName>
    </recommendedName>
</protein>
<comment type="similarity">
    <text evidence="2">Belongs to the major facilitator superfamily. Sugar transporter (TC 2.A.1.1) family.</text>
</comment>
<feature type="transmembrane region" description="Helical" evidence="8">
    <location>
        <begin position="199"/>
        <end position="220"/>
    </location>
</feature>
<dbReference type="PANTHER" id="PTHR23503">
    <property type="entry name" value="SOLUTE CARRIER FAMILY 2"/>
    <property type="match status" value="1"/>
</dbReference>
<keyword evidence="3" id="KW-0813">Transport</keyword>
<dbReference type="GO" id="GO:0015149">
    <property type="term" value="F:hexose transmembrane transporter activity"/>
    <property type="evidence" value="ECO:0007669"/>
    <property type="project" value="TreeGrafter"/>
</dbReference>
<evidence type="ECO:0000256" key="7">
    <source>
        <dbReference type="SAM" id="MobiDB-lite"/>
    </source>
</evidence>
<evidence type="ECO:0000256" key="5">
    <source>
        <dbReference type="ARBA" id="ARBA00022989"/>
    </source>
</evidence>
<dbReference type="InterPro" id="IPR036259">
    <property type="entry name" value="MFS_trans_sf"/>
</dbReference>
<evidence type="ECO:0000256" key="8">
    <source>
        <dbReference type="SAM" id="Phobius"/>
    </source>
</evidence>
<evidence type="ECO:0000313" key="11">
    <source>
        <dbReference type="Proteomes" id="UP000829685"/>
    </source>
</evidence>
<proteinExistence type="inferred from homology"/>
<dbReference type="GO" id="GO:0016020">
    <property type="term" value="C:membrane"/>
    <property type="evidence" value="ECO:0007669"/>
    <property type="project" value="UniProtKB-SubCell"/>
</dbReference>
<sequence length="518" mass="54427">MASGLRQFVHDVSPYLVLLIVISTLGSLQFGYHLAELNAPQDVITCQKKSISTRIAALFSSLSSGDAHTPDTADCIPMDNAAFAVVSSTFTIGGLVGALGAGPISSARGRLLAMRLTSVLFVIGSLVETVARSVPVMSIGRLLSGAGAGASTVIVPLYISEIAPPKERGFFGVMTQISINVGILATQTLGYFLSYGSAWRWILGTGVVIGGAQGLGLSLVPESPAWLAANKSVSRAKRTLQRIRGKDYDIEEEVASWGSDVVIPEEEGLLDGAADADVNPTTTRRGSTAGSATKGGRKSGHHGFLQVVRDPDTRPAIVAVIGIMFAQQLCGINSIIMYSVSLLADLLPISSALLTIVISAINLIVTVSCSPLPDKLGRKTCLLLSIAGQGTSALCLALSIIFGIKILSAVTVLFFVAAFAVGLGPVPFMMASELVGQEAVGATQSWCLAANYIATFLVAQFFPIINAALNERFGRAGWVYFVFAALAVCSGLFVSWKVPETKGKKDADEVWGRTRRLD</sequence>
<dbReference type="PRINTS" id="PR00171">
    <property type="entry name" value="SUGRTRNSPORT"/>
</dbReference>
<keyword evidence="5 8" id="KW-1133">Transmembrane helix</keyword>
<evidence type="ECO:0000256" key="3">
    <source>
        <dbReference type="ARBA" id="ARBA00022448"/>
    </source>
</evidence>
<dbReference type="Pfam" id="PF00083">
    <property type="entry name" value="Sugar_tr"/>
    <property type="match status" value="2"/>
</dbReference>
<dbReference type="PANTHER" id="PTHR23503:SF8">
    <property type="entry name" value="FACILITATED GLUCOSE TRANSPORTER PROTEIN 1"/>
    <property type="match status" value="1"/>
</dbReference>
<dbReference type="InterPro" id="IPR003663">
    <property type="entry name" value="Sugar/inositol_transpt"/>
</dbReference>
<evidence type="ECO:0000256" key="4">
    <source>
        <dbReference type="ARBA" id="ARBA00022692"/>
    </source>
</evidence>
<evidence type="ECO:0000256" key="2">
    <source>
        <dbReference type="ARBA" id="ARBA00010992"/>
    </source>
</evidence>
<feature type="transmembrane region" description="Helical" evidence="8">
    <location>
        <begin position="139"/>
        <end position="159"/>
    </location>
</feature>
<feature type="transmembrane region" description="Helical" evidence="8">
    <location>
        <begin position="81"/>
        <end position="99"/>
    </location>
</feature>
<evidence type="ECO:0000256" key="1">
    <source>
        <dbReference type="ARBA" id="ARBA00004141"/>
    </source>
</evidence>
<dbReference type="PROSITE" id="PS00217">
    <property type="entry name" value="SUGAR_TRANSPORT_2"/>
    <property type="match status" value="1"/>
</dbReference>
<feature type="transmembrane region" description="Helical" evidence="8">
    <location>
        <begin position="12"/>
        <end position="32"/>
    </location>
</feature>
<keyword evidence="6 8" id="KW-0472">Membrane</keyword>
<feature type="transmembrane region" description="Helical" evidence="8">
    <location>
        <begin position="410"/>
        <end position="434"/>
    </location>
</feature>
<keyword evidence="11" id="KW-1185">Reference proteome</keyword>
<feature type="transmembrane region" description="Helical" evidence="8">
    <location>
        <begin position="171"/>
        <end position="193"/>
    </location>
</feature>
<name>A0A9Q0AFT4_9PEZI</name>
<feature type="transmembrane region" description="Helical" evidence="8">
    <location>
        <begin position="477"/>
        <end position="496"/>
    </location>
</feature>
<comment type="caution">
    <text evidence="10">The sequence shown here is derived from an EMBL/GenBank/DDBJ whole genome shotgun (WGS) entry which is preliminary data.</text>
</comment>
<feature type="transmembrane region" description="Helical" evidence="8">
    <location>
        <begin position="446"/>
        <end position="465"/>
    </location>
</feature>
<feature type="transmembrane region" description="Helical" evidence="8">
    <location>
        <begin position="111"/>
        <end position="127"/>
    </location>
</feature>
<comment type="subcellular location">
    <subcellularLocation>
        <location evidence="1">Membrane</location>
        <topology evidence="1">Multi-pass membrane protein</topology>
    </subcellularLocation>
</comment>
<feature type="compositionally biased region" description="Polar residues" evidence="7">
    <location>
        <begin position="279"/>
        <end position="291"/>
    </location>
</feature>
<reference evidence="10" key="1">
    <citation type="submission" date="2021-03" db="EMBL/GenBank/DDBJ databases">
        <title>Revisited historic fungal species revealed as producer of novel bioactive compounds through whole genome sequencing and comparative genomics.</title>
        <authorList>
            <person name="Vignolle G.A."/>
            <person name="Hochenegger N."/>
            <person name="Mach R.L."/>
            <person name="Mach-Aigner A.R."/>
            <person name="Javad Rahimi M."/>
            <person name="Salim K.A."/>
            <person name="Chan C.M."/>
            <person name="Lim L.B.L."/>
            <person name="Cai F."/>
            <person name="Druzhinina I.S."/>
            <person name="U'Ren J.M."/>
            <person name="Derntl C."/>
        </authorList>
    </citation>
    <scope>NUCLEOTIDE SEQUENCE</scope>
    <source>
        <strain evidence="10">TUCIM 5799</strain>
    </source>
</reference>
<evidence type="ECO:0000256" key="6">
    <source>
        <dbReference type="ARBA" id="ARBA00023136"/>
    </source>
</evidence>
<dbReference type="SUPFAM" id="SSF103473">
    <property type="entry name" value="MFS general substrate transporter"/>
    <property type="match status" value="1"/>
</dbReference>
<feature type="region of interest" description="Disordered" evidence="7">
    <location>
        <begin position="274"/>
        <end position="301"/>
    </location>
</feature>
<dbReference type="AlphaFoldDB" id="A0A9Q0AFT4"/>
<organism evidence="10 11">
    <name type="scientific">Neoarthrinium moseri</name>
    <dbReference type="NCBI Taxonomy" id="1658444"/>
    <lineage>
        <taxon>Eukaryota</taxon>
        <taxon>Fungi</taxon>
        <taxon>Dikarya</taxon>
        <taxon>Ascomycota</taxon>
        <taxon>Pezizomycotina</taxon>
        <taxon>Sordariomycetes</taxon>
        <taxon>Xylariomycetidae</taxon>
        <taxon>Amphisphaeriales</taxon>
        <taxon>Apiosporaceae</taxon>
        <taxon>Neoarthrinium</taxon>
    </lineage>
</organism>
<evidence type="ECO:0000313" key="10">
    <source>
        <dbReference type="EMBL" id="KAI1849585.1"/>
    </source>
</evidence>
<evidence type="ECO:0000259" key="9">
    <source>
        <dbReference type="PROSITE" id="PS50850"/>
    </source>
</evidence>
<dbReference type="PROSITE" id="PS50850">
    <property type="entry name" value="MFS"/>
    <property type="match status" value="1"/>
</dbReference>